<dbReference type="InterPro" id="IPR015797">
    <property type="entry name" value="NUDIX_hydrolase-like_dom_sf"/>
</dbReference>
<evidence type="ECO:0000256" key="4">
    <source>
        <dbReference type="ARBA" id="ARBA00022842"/>
    </source>
</evidence>
<evidence type="ECO:0000313" key="5">
    <source>
        <dbReference type="EMBL" id="OOV86765.1"/>
    </source>
</evidence>
<dbReference type="PANTHER" id="PTHR12629:SF0">
    <property type="entry name" value="DIPHOSPHOINOSITOL-POLYPHOSPHATE DIPHOSPHATASE"/>
    <property type="match status" value="1"/>
</dbReference>
<keyword evidence="3" id="KW-0378">Hydrolase</keyword>
<keyword evidence="2" id="KW-0479">Metal-binding</keyword>
<comment type="caution">
    <text evidence="5">The sequence shown here is derived from an EMBL/GenBank/DDBJ whole genome shotgun (WGS) entry which is preliminary data.</text>
</comment>
<protein>
    <submittedName>
        <fullName evidence="5">Uncharacterized protein</fullName>
    </submittedName>
</protein>
<dbReference type="Proteomes" id="UP000190064">
    <property type="component" value="Unassembled WGS sequence"/>
</dbReference>
<dbReference type="CDD" id="cd04666">
    <property type="entry name" value="NUDIX_DIPP2_like_Nudt4"/>
    <property type="match status" value="1"/>
</dbReference>
<keyword evidence="6" id="KW-1185">Reference proteome</keyword>
<dbReference type="InterPro" id="IPR047198">
    <property type="entry name" value="DDP-like_NUDIX"/>
</dbReference>
<dbReference type="PANTHER" id="PTHR12629">
    <property type="entry name" value="DIPHOSPHOINOSITOL POLYPHOSPHATE PHOSPHOHYDROLASE"/>
    <property type="match status" value="1"/>
</dbReference>
<dbReference type="Gene3D" id="3.90.79.10">
    <property type="entry name" value="Nucleoside Triphosphate Pyrophosphohydrolase"/>
    <property type="match status" value="1"/>
</dbReference>
<dbReference type="EMBL" id="MTSD02000004">
    <property type="protein sequence ID" value="OOV86765.1"/>
    <property type="molecule type" value="Genomic_DNA"/>
</dbReference>
<dbReference type="RefSeq" id="WP_078319813.1">
    <property type="nucleotide sequence ID" value="NZ_FXTS01000005.1"/>
</dbReference>
<dbReference type="GO" id="GO:0046872">
    <property type="term" value="F:metal ion binding"/>
    <property type="evidence" value="ECO:0007669"/>
    <property type="project" value="UniProtKB-KW"/>
</dbReference>
<accession>A0A1T1HAC1</accession>
<evidence type="ECO:0000256" key="2">
    <source>
        <dbReference type="ARBA" id="ARBA00022723"/>
    </source>
</evidence>
<keyword evidence="4" id="KW-0460">Magnesium</keyword>
<dbReference type="STRING" id="966.BTA35_0210665"/>
<proteinExistence type="predicted"/>
<dbReference type="GO" id="GO:0005737">
    <property type="term" value="C:cytoplasm"/>
    <property type="evidence" value="ECO:0007669"/>
    <property type="project" value="TreeGrafter"/>
</dbReference>
<dbReference type="AlphaFoldDB" id="A0A1T1HAC1"/>
<evidence type="ECO:0000256" key="3">
    <source>
        <dbReference type="ARBA" id="ARBA00022801"/>
    </source>
</evidence>
<sequence>MAKKKGRSKIAALPIRYHKKKGLQICLITSRKHRHWIVPTGKPESKLSNRDVAQLEAYEEAGVLGRASRKQRFSLRTRSLSKQVKRNLTLYPLKVRKELKHWPEDDQRSRKWIKASNLAKHLGDISLAKKITHQLL</sequence>
<reference evidence="5" key="1">
    <citation type="submission" date="2017-02" db="EMBL/GenBank/DDBJ databases">
        <title>Draft Genome Sequence of the Salt Water Bacterium Oceanospirillum linum ATCC 11336.</title>
        <authorList>
            <person name="Trachtenberg A.M."/>
            <person name="Carney J.G."/>
            <person name="Linnane J.D."/>
            <person name="Rheaume B.A."/>
            <person name="Pitts N.L."/>
            <person name="Mykles D.L."/>
            <person name="Maclea K.S."/>
        </authorList>
    </citation>
    <scope>NUCLEOTIDE SEQUENCE [LARGE SCALE GENOMIC DNA]</scope>
    <source>
        <strain evidence="5">ATCC 11336</strain>
    </source>
</reference>
<evidence type="ECO:0000256" key="1">
    <source>
        <dbReference type="ARBA" id="ARBA00001946"/>
    </source>
</evidence>
<gene>
    <name evidence="5" type="ORF">BTA35_0210665</name>
</gene>
<organism evidence="5 6">
    <name type="scientific">Oceanospirillum linum</name>
    <dbReference type="NCBI Taxonomy" id="966"/>
    <lineage>
        <taxon>Bacteria</taxon>
        <taxon>Pseudomonadati</taxon>
        <taxon>Pseudomonadota</taxon>
        <taxon>Gammaproteobacteria</taxon>
        <taxon>Oceanospirillales</taxon>
        <taxon>Oceanospirillaceae</taxon>
        <taxon>Oceanospirillum</taxon>
    </lineage>
</organism>
<name>A0A1T1HAC1_OCELI</name>
<comment type="cofactor">
    <cofactor evidence="1">
        <name>Mg(2+)</name>
        <dbReference type="ChEBI" id="CHEBI:18420"/>
    </cofactor>
</comment>
<dbReference type="GO" id="GO:0016462">
    <property type="term" value="F:pyrophosphatase activity"/>
    <property type="evidence" value="ECO:0007669"/>
    <property type="project" value="InterPro"/>
</dbReference>
<evidence type="ECO:0000313" key="6">
    <source>
        <dbReference type="Proteomes" id="UP000190064"/>
    </source>
</evidence>
<dbReference type="SUPFAM" id="SSF55811">
    <property type="entry name" value="Nudix"/>
    <property type="match status" value="1"/>
</dbReference>